<accession>A0A9K3GQK2</accession>
<dbReference type="PANTHER" id="PTHR43616:SF5">
    <property type="entry name" value="GLYCEROL DEHYDROGENASE 1"/>
    <property type="match status" value="1"/>
</dbReference>
<evidence type="ECO:0000313" key="6">
    <source>
        <dbReference type="Proteomes" id="UP000265618"/>
    </source>
</evidence>
<dbReference type="InterPro" id="IPR001670">
    <property type="entry name" value="ADH_Fe/GldA"/>
</dbReference>
<dbReference type="InterPro" id="IPR016205">
    <property type="entry name" value="Glycerol_DH"/>
</dbReference>
<dbReference type="GO" id="GO:0016614">
    <property type="term" value="F:oxidoreductase activity, acting on CH-OH group of donors"/>
    <property type="evidence" value="ECO:0007669"/>
    <property type="project" value="InterPro"/>
</dbReference>
<feature type="non-terminal residue" evidence="5">
    <location>
        <position position="103"/>
    </location>
</feature>
<evidence type="ECO:0000256" key="2">
    <source>
        <dbReference type="ARBA" id="ARBA00023002"/>
    </source>
</evidence>
<reference evidence="5 6" key="1">
    <citation type="journal article" date="2018" name="PLoS ONE">
        <title>The draft genome of Kipferlia bialata reveals reductive genome evolution in fornicate parasites.</title>
        <authorList>
            <person name="Tanifuji G."/>
            <person name="Takabayashi S."/>
            <person name="Kume K."/>
            <person name="Takagi M."/>
            <person name="Nakayama T."/>
            <person name="Kamikawa R."/>
            <person name="Inagaki Y."/>
            <person name="Hashimoto T."/>
        </authorList>
    </citation>
    <scope>NUCLEOTIDE SEQUENCE [LARGE SCALE GENOMIC DNA]</scope>
    <source>
        <strain evidence="5">NY0173</strain>
    </source>
</reference>
<dbReference type="GO" id="GO:0005829">
    <property type="term" value="C:cytosol"/>
    <property type="evidence" value="ECO:0007669"/>
    <property type="project" value="TreeGrafter"/>
</dbReference>
<dbReference type="SUPFAM" id="SSF56796">
    <property type="entry name" value="Dehydroquinate synthase-like"/>
    <property type="match status" value="1"/>
</dbReference>
<feature type="domain" description="Alcohol dehydrogenase iron-type/glycerol dehydrogenase GldA" evidence="4">
    <location>
        <begin position="10"/>
        <end position="103"/>
    </location>
</feature>
<protein>
    <recommendedName>
        <fullName evidence="4">Alcohol dehydrogenase iron-type/glycerol dehydrogenase GldA domain-containing protein</fullName>
    </recommendedName>
</protein>
<evidence type="ECO:0000313" key="5">
    <source>
        <dbReference type="EMBL" id="GIQ92339.1"/>
    </source>
</evidence>
<dbReference type="Gene3D" id="3.40.50.1970">
    <property type="match status" value="1"/>
</dbReference>
<proteinExistence type="predicted"/>
<dbReference type="Proteomes" id="UP000265618">
    <property type="component" value="Unassembled WGS sequence"/>
</dbReference>
<dbReference type="PANTHER" id="PTHR43616">
    <property type="entry name" value="GLYCEROL DEHYDROGENASE"/>
    <property type="match status" value="1"/>
</dbReference>
<comment type="caution">
    <text evidence="5">The sequence shown here is derived from an EMBL/GenBank/DDBJ whole genome shotgun (WGS) entry which is preliminary data.</text>
</comment>
<keyword evidence="2" id="KW-0560">Oxidoreductase</keyword>
<dbReference type="Pfam" id="PF00465">
    <property type="entry name" value="Fe-ADH"/>
    <property type="match status" value="1"/>
</dbReference>
<keyword evidence="6" id="KW-1185">Reference proteome</keyword>
<evidence type="ECO:0000256" key="1">
    <source>
        <dbReference type="ARBA" id="ARBA00022723"/>
    </source>
</evidence>
<name>A0A9K3GQK2_9EUKA</name>
<dbReference type="GO" id="GO:0046872">
    <property type="term" value="F:metal ion binding"/>
    <property type="evidence" value="ECO:0007669"/>
    <property type="project" value="UniProtKB-KW"/>
</dbReference>
<evidence type="ECO:0000259" key="4">
    <source>
        <dbReference type="Pfam" id="PF00465"/>
    </source>
</evidence>
<sequence length="103" mass="10342">MSQITVTGAPSRYVQGKECISEAGAHIAKLGNVAFCIGGKRGTACVHDSLVSSCGEAKVALTFELFLGECCLSEIARLQANATAAGANVIVGIGGGKSIDAAK</sequence>
<dbReference type="AlphaFoldDB" id="A0A9K3GQK2"/>
<evidence type="ECO:0000256" key="3">
    <source>
        <dbReference type="ARBA" id="ARBA00023027"/>
    </source>
</evidence>
<keyword evidence="1" id="KW-0479">Metal-binding</keyword>
<gene>
    <name evidence="5" type="ORF">KIPB_016047</name>
</gene>
<dbReference type="EMBL" id="BDIP01009477">
    <property type="protein sequence ID" value="GIQ92339.1"/>
    <property type="molecule type" value="Genomic_DNA"/>
</dbReference>
<keyword evidence="3" id="KW-0520">NAD</keyword>
<organism evidence="5 6">
    <name type="scientific">Kipferlia bialata</name>
    <dbReference type="NCBI Taxonomy" id="797122"/>
    <lineage>
        <taxon>Eukaryota</taxon>
        <taxon>Metamonada</taxon>
        <taxon>Carpediemonas-like organisms</taxon>
        <taxon>Kipferlia</taxon>
    </lineage>
</organism>